<dbReference type="GO" id="GO:0016020">
    <property type="term" value="C:membrane"/>
    <property type="evidence" value="ECO:0007669"/>
    <property type="project" value="InterPro"/>
</dbReference>
<dbReference type="Gene3D" id="1.20.58.1930">
    <property type="match status" value="1"/>
</dbReference>
<feature type="compositionally biased region" description="Gly residues" evidence="2">
    <location>
        <begin position="495"/>
        <end position="505"/>
    </location>
</feature>
<keyword evidence="3" id="KW-0812">Transmembrane</keyword>
<feature type="compositionally biased region" description="Basic and acidic residues" evidence="2">
    <location>
        <begin position="1725"/>
        <end position="1740"/>
    </location>
</feature>
<dbReference type="Pfam" id="PF15447">
    <property type="entry name" value="NTS"/>
    <property type="match status" value="1"/>
</dbReference>
<feature type="compositionally biased region" description="Gly residues" evidence="2">
    <location>
        <begin position="1013"/>
        <end position="1022"/>
    </location>
</feature>
<feature type="domain" description="Duffy-binding-like" evidence="4">
    <location>
        <begin position="679"/>
        <end position="841"/>
    </location>
</feature>
<dbReference type="Gene3D" id="1.20.58.830">
    <property type="match status" value="3"/>
</dbReference>
<feature type="region of interest" description="Disordered" evidence="2">
    <location>
        <begin position="835"/>
        <end position="905"/>
    </location>
</feature>
<evidence type="ECO:0000256" key="2">
    <source>
        <dbReference type="SAM" id="MobiDB-lite"/>
    </source>
</evidence>
<evidence type="ECO:0000259" key="5">
    <source>
        <dbReference type="Pfam" id="PF05424"/>
    </source>
</evidence>
<feature type="compositionally biased region" description="Pro residues" evidence="2">
    <location>
        <begin position="1743"/>
        <end position="1758"/>
    </location>
</feature>
<feature type="domain" description="Plasmodium falciparum erythrocyte membrane protein-1 N-terminal segment" evidence="6">
    <location>
        <begin position="24"/>
        <end position="59"/>
    </location>
</feature>
<dbReference type="FunFam" id="1.20.58.1930:FF:000001">
    <property type="entry name" value="Erythrocyte membrane protein 1, PfEMP1"/>
    <property type="match status" value="1"/>
</dbReference>
<dbReference type="Gene3D" id="1.20.1310.20">
    <property type="entry name" value="Duffy-antigen binding domain"/>
    <property type="match status" value="2"/>
</dbReference>
<name>A0A024WG54_PLAFA</name>
<feature type="compositionally biased region" description="Gly residues" evidence="2">
    <location>
        <begin position="1"/>
        <end position="20"/>
    </location>
</feature>
<feature type="compositionally biased region" description="Acidic residues" evidence="2">
    <location>
        <begin position="891"/>
        <end position="902"/>
    </location>
</feature>
<dbReference type="EMBL" id="KI925730">
    <property type="protein sequence ID" value="ETW46142.1"/>
    <property type="molecule type" value="Genomic_DNA"/>
</dbReference>
<dbReference type="InterPro" id="IPR054595">
    <property type="entry name" value="DBL_C"/>
</dbReference>
<dbReference type="Proteomes" id="UP000030699">
    <property type="component" value="Unassembled WGS sequence"/>
</dbReference>
<keyword evidence="3" id="KW-0472">Membrane</keyword>
<feature type="domain" description="Duffy-antigen binding" evidence="5">
    <location>
        <begin position="125"/>
        <end position="324"/>
    </location>
</feature>
<feature type="non-terminal residue" evidence="9">
    <location>
        <position position="1794"/>
    </location>
</feature>
<feature type="domain" description="Duffy-binding-like" evidence="8">
    <location>
        <begin position="1272"/>
        <end position="1416"/>
    </location>
</feature>
<dbReference type="Pfam" id="PF22672">
    <property type="entry name" value="DBL_C"/>
    <property type="match status" value="2"/>
</dbReference>
<dbReference type="Pfam" id="PF05424">
    <property type="entry name" value="Duffy_binding"/>
    <property type="match status" value="2"/>
</dbReference>
<feature type="compositionally biased region" description="Basic and acidic residues" evidence="2">
    <location>
        <begin position="1001"/>
        <end position="1012"/>
    </location>
</feature>
<feature type="region of interest" description="Disordered" evidence="2">
    <location>
        <begin position="947"/>
        <end position="980"/>
    </location>
</feature>
<dbReference type="Pfam" id="PF18562">
    <property type="entry name" value="CIDR1_gamma"/>
    <property type="match status" value="1"/>
</dbReference>
<reference evidence="9 10" key="1">
    <citation type="submission" date="2013-02" db="EMBL/GenBank/DDBJ databases">
        <title>The Genome Annotation of Plasmodium falciparum MaliPS096_E11.</title>
        <authorList>
            <consortium name="The Broad Institute Genome Sequencing Platform"/>
            <consortium name="The Broad Institute Genome Sequencing Center for Infectious Disease"/>
            <person name="Neafsey D."/>
            <person name="Hoffman S."/>
            <person name="Volkman S."/>
            <person name="Rosenthal P."/>
            <person name="Walker B."/>
            <person name="Young S.K."/>
            <person name="Zeng Q."/>
            <person name="Gargeya S."/>
            <person name="Fitzgerald M."/>
            <person name="Haas B."/>
            <person name="Abouelleil A."/>
            <person name="Allen A.W."/>
            <person name="Alvarado L."/>
            <person name="Arachchi H.M."/>
            <person name="Berlin A.M."/>
            <person name="Chapman S.B."/>
            <person name="Gainer-Dewar J."/>
            <person name="Goldberg J."/>
            <person name="Griggs A."/>
            <person name="Gujja S."/>
            <person name="Hansen M."/>
            <person name="Howarth C."/>
            <person name="Imamovic A."/>
            <person name="Ireland A."/>
            <person name="Larimer J."/>
            <person name="McCowan C."/>
            <person name="Murphy C."/>
            <person name="Pearson M."/>
            <person name="Poon T.W."/>
            <person name="Priest M."/>
            <person name="Roberts A."/>
            <person name="Saif S."/>
            <person name="Shea T."/>
            <person name="Sisk P."/>
            <person name="Sykes S."/>
            <person name="Wortman J."/>
            <person name="Nusbaum C."/>
            <person name="Birren B."/>
        </authorList>
    </citation>
    <scope>NUCLEOTIDE SEQUENCE [LARGE SCALE GENOMIC DNA]</scope>
    <source>
        <strain evidence="9 10">MaliPS096_E11</strain>
    </source>
</reference>
<evidence type="ECO:0000313" key="9">
    <source>
        <dbReference type="EMBL" id="ETW46142.1"/>
    </source>
</evidence>
<dbReference type="FunFam" id="1.20.58.830:FF:000004">
    <property type="entry name" value="Erythrocyte membrane protein 1, PfEMP1"/>
    <property type="match status" value="1"/>
</dbReference>
<accession>A0A024WG54</accession>
<feature type="domain" description="Cysteine-rich interdomain region 1 gamma" evidence="7">
    <location>
        <begin position="1462"/>
        <end position="1511"/>
    </location>
</feature>
<feature type="region of interest" description="Disordered" evidence="2">
    <location>
        <begin position="1000"/>
        <end position="1043"/>
    </location>
</feature>
<keyword evidence="1" id="KW-0175">Coiled coil</keyword>
<protein>
    <recommendedName>
        <fullName evidence="11">Duffy-binding-like domain-containing protein</fullName>
    </recommendedName>
</protein>
<feature type="coiled-coil region" evidence="1">
    <location>
        <begin position="214"/>
        <end position="241"/>
    </location>
</feature>
<feature type="region of interest" description="Disordered" evidence="2">
    <location>
        <begin position="1195"/>
        <end position="1257"/>
    </location>
</feature>
<feature type="region of interest" description="Disordered" evidence="2">
    <location>
        <begin position="1"/>
        <end position="27"/>
    </location>
</feature>
<dbReference type="InterPro" id="IPR029210">
    <property type="entry name" value="PfEMP1_NTS"/>
</dbReference>
<evidence type="ECO:0000259" key="6">
    <source>
        <dbReference type="Pfam" id="PF15447"/>
    </source>
</evidence>
<dbReference type="InterPro" id="IPR004258">
    <property type="entry name" value="DBL"/>
</dbReference>
<dbReference type="InterPro" id="IPR041480">
    <property type="entry name" value="CIDR1_gamma"/>
</dbReference>
<evidence type="ECO:0000256" key="1">
    <source>
        <dbReference type="SAM" id="Coils"/>
    </source>
</evidence>
<evidence type="ECO:0000259" key="4">
    <source>
        <dbReference type="Pfam" id="PF03011"/>
    </source>
</evidence>
<dbReference type="FunFam" id="1.20.1310.20:FF:000001">
    <property type="entry name" value="Erythrocyte membrane protein 1, PfEMP1"/>
    <property type="match status" value="1"/>
</dbReference>
<dbReference type="OrthoDB" id="10483508at2759"/>
<dbReference type="InterPro" id="IPR008602">
    <property type="entry name" value="Duffy-antigen-binding"/>
</dbReference>
<feature type="compositionally biased region" description="Low complexity" evidence="2">
    <location>
        <begin position="1240"/>
        <end position="1257"/>
    </location>
</feature>
<feature type="compositionally biased region" description="Low complexity" evidence="2">
    <location>
        <begin position="1672"/>
        <end position="1682"/>
    </location>
</feature>
<feature type="transmembrane region" description="Helical" evidence="3">
    <location>
        <begin position="1768"/>
        <end position="1793"/>
    </location>
</feature>
<dbReference type="SUPFAM" id="SSF140924">
    <property type="entry name" value="Duffy binding domain-like"/>
    <property type="match status" value="4"/>
</dbReference>
<evidence type="ECO:0000259" key="8">
    <source>
        <dbReference type="Pfam" id="PF22672"/>
    </source>
</evidence>
<dbReference type="InterPro" id="IPR042202">
    <property type="entry name" value="Duffy-ag-bd_sf"/>
</dbReference>
<organism evidence="9 10">
    <name type="scientific">Plasmodium falciparum MaliPS096_E11</name>
    <dbReference type="NCBI Taxonomy" id="1036727"/>
    <lineage>
        <taxon>Eukaryota</taxon>
        <taxon>Sar</taxon>
        <taxon>Alveolata</taxon>
        <taxon>Apicomplexa</taxon>
        <taxon>Aconoidasida</taxon>
        <taxon>Haemosporida</taxon>
        <taxon>Plasmodiidae</taxon>
        <taxon>Plasmodium</taxon>
        <taxon>Plasmodium (Laverania)</taxon>
    </lineage>
</organism>
<feature type="domain" description="Duffy-antigen binding" evidence="5">
    <location>
        <begin position="979"/>
        <end position="1211"/>
    </location>
</feature>
<evidence type="ECO:0000313" key="10">
    <source>
        <dbReference type="Proteomes" id="UP000030699"/>
    </source>
</evidence>
<feature type="domain" description="Duffy-binding-like" evidence="4">
    <location>
        <begin position="1527"/>
        <end position="1666"/>
    </location>
</feature>
<evidence type="ECO:0008006" key="11">
    <source>
        <dbReference type="Google" id="ProtNLM"/>
    </source>
</evidence>
<feature type="region of interest" description="Disordered" evidence="2">
    <location>
        <begin position="486"/>
        <end position="515"/>
    </location>
</feature>
<evidence type="ECO:0000256" key="3">
    <source>
        <dbReference type="SAM" id="Phobius"/>
    </source>
</evidence>
<feature type="domain" description="Duffy-binding-like" evidence="8">
    <location>
        <begin position="328"/>
        <end position="492"/>
    </location>
</feature>
<evidence type="ECO:0000259" key="7">
    <source>
        <dbReference type="Pfam" id="PF18562"/>
    </source>
</evidence>
<gene>
    <name evidence="9" type="ORF">PFMALIP_05793</name>
</gene>
<feature type="region of interest" description="Disordered" evidence="2">
    <location>
        <begin position="1666"/>
        <end position="1762"/>
    </location>
</feature>
<keyword evidence="3" id="KW-1133">Transmembrane helix</keyword>
<reference evidence="9 10" key="2">
    <citation type="submission" date="2013-02" db="EMBL/GenBank/DDBJ databases">
        <title>The Genome Sequence of Plasmodium falciparum MaliPS096_E11.</title>
        <authorList>
            <consortium name="The Broad Institute Genome Sequencing Platform"/>
            <consortium name="The Broad Institute Genome Sequencing Center for Infectious Disease"/>
            <person name="Neafsey D."/>
            <person name="Cheeseman I."/>
            <person name="Volkman S."/>
            <person name="Adams J."/>
            <person name="Walker B."/>
            <person name="Young S.K."/>
            <person name="Zeng Q."/>
            <person name="Gargeya S."/>
            <person name="Fitzgerald M."/>
            <person name="Haas B."/>
            <person name="Abouelleil A."/>
            <person name="Alvarado L."/>
            <person name="Arachchi H.M."/>
            <person name="Berlin A.M."/>
            <person name="Chapman S.B."/>
            <person name="Dewar J."/>
            <person name="Goldberg J."/>
            <person name="Griggs A."/>
            <person name="Gujja S."/>
            <person name="Hansen M."/>
            <person name="Howarth C."/>
            <person name="Imamovic A."/>
            <person name="Larimer J."/>
            <person name="McCowan C."/>
            <person name="Murphy C."/>
            <person name="Neiman D."/>
            <person name="Pearson M."/>
            <person name="Priest M."/>
            <person name="Roberts A."/>
            <person name="Saif S."/>
            <person name="Shea T."/>
            <person name="Sisk P."/>
            <person name="Sykes S."/>
            <person name="Wortman J."/>
            <person name="Nusbaum C."/>
            <person name="Birren B."/>
        </authorList>
    </citation>
    <scope>NUCLEOTIDE SEQUENCE [LARGE SCALE GENOMIC DNA]</scope>
    <source>
        <strain evidence="9 10">MaliPS096_E11</strain>
    </source>
</reference>
<sequence length="1794" mass="200959">MARQNGGGGGHGASGGGGSSGEEDAKEVLDKIGQQVYEQVKKEADAKKYKDELKGQLSQVSTNSERITFRDTCRFEYDKHTTSANGNAKPCEKDGNVDRFSVKQQAEYDNKKIKCSNGSNGKNEGACASFRRLNLCNKNFPNMNSNDSSKAKHDLLAEVCYAAKFEGQSIKTHYPKYDAEYSSGSGFTLCTMLARSFADIGDIIRGKDLYLGYNRKEKAQKEKLENKLKEYFENIHDKLEQPAKEHYIKDKETGNYYKLREDWWTANRHTVWEALTCEVGSGTYFHATCSDGNSQSQAQNQCRCGDRDVTIVPTYFDYVPQFLRWFEEWAEDFCRKKKKYVNIVKTYCRGKFDNEPRYCSRNGFDCEQTVNARGKVRMGKGCTDCFFACNPYVEWIDNQRKQFLKQKEEFDKQVKKYTKEISDGVSGAGGSGRQRRGTTTTNYDGYEKKFYNKLKEGNVGNLDDFLGLLNNEKACKEVKDSEGGRINFKEVNTGGTAGSGSGSGGTSDTSGTNDEKKGTFYRSKYCQPCPLCGVEKKSNVSGGNTEWKRKDKIEECKSINLYKPNEDATPTPINFLYSGDRHEEINKKLEQFCTKTQNGTGSGTGGGGGGNSGSQELYDEWKCYQFKQLHKVGHGEDDHDYDNDVKEGGGLCILQNKKHESGNNSSNEPKEIQKTFNNFFYYWVAHMLKDSIYWRTKKLEKCLKNGTKTKCKNGCNKDCVCFQRWVGQKREEWKNIVQHFNTQNIRAQTRCNPIVTLEGVLELQFLNENTEEKSENSLDAQELKHLREMLKETGVVNGGGVAALGGRCTEGGVAEQNTLMDKLLDYEERIANTCVKNNPTDECPKPQDTPGARSLPPSEEKEDEDDEDEEEEDEDEDHGPDDADGNQQEALPDETEVVEETVADTTTPLDVCNTVKSALGGNLSEACNQKYGGNNSRLGWKCIPSGDNTTTGSESDAKSRLRRAASGVVTTTGKSDGSICVPPRRRRLYIGRLTQWAKNYNTDKSRDGEGGKGGKGGKGGSVETGTVTPPDSASPSDPRDGDTALRDAFIQSAAIETFFLWHRYKKENTKTQGSVVAPLPLQLLGTVGTSPTDDDKDPEKLLQSGNIPPDFLRQMFYTLGDYRDICVGNVPSGIDTNGKDTMQKIKENIEKLLPKNGPPPGQQPSDKRTALWSKYAEPIWNGMICALTYTDNTDTDQKGGTPKQNEGLKDALLEGGKPKNPQYQYTNVKLKEDNENGAKSTTTTQSSSSSDNTPTTLTQFVLRPPFFRYLEEWGENFCKERKKRLEKIKEDCYKDGGSGDKQYSGDGEDCTQMLPADPTTLPDLGSSCPKSCSFYKKWISAKKNEFEKQEKIYNRERESAKSNKNDNGFCGTLENYKEAKDFLQKLGPCSKKDNDNGEDNEKYITDFDKPQETFKPAIDCEPCSQFKVNCRNGNCKGDTKNECNGKTAITAKDIENKTDVNNIVMLVSDNSATEFKNGLEACQDKCIFEGIRKDEWKCRNVCGYVVCKPKNGNGKNEGTYIIQIRALVRRWVEYFLEDYNKIKQKISHCTKNRNGSTCIKDCEKKCNCVEKWIEKKRAEWETIRGRFNEQYKDQTAYNVKSVLETLQPQTYVNKAIKPCKDLNQFQDSKECAVAATTQNGKKRDVVVCLIEKLEKKANKCKIQNSGKLENCSENPPSTTPENEPLEEEEENENQVTQPKICGEMKEETKVEEEGDCEAASPVVPKKAEEKSEAPEVDKNIPKPAAPPSTPAAPAPTKPTPELLDNPHVLTALMSSTIMWSVGIGFAAFTYFYLK</sequence>
<dbReference type="Pfam" id="PF03011">
    <property type="entry name" value="PFEMP"/>
    <property type="match status" value="2"/>
</dbReference>
<feature type="compositionally biased region" description="Acidic residues" evidence="2">
    <location>
        <begin position="860"/>
        <end position="884"/>
    </location>
</feature>
<feature type="compositionally biased region" description="Acidic residues" evidence="2">
    <location>
        <begin position="1683"/>
        <end position="1692"/>
    </location>
</feature>
<dbReference type="GO" id="GO:0046789">
    <property type="term" value="F:host cell surface receptor binding"/>
    <property type="evidence" value="ECO:0007669"/>
    <property type="project" value="InterPro"/>
</dbReference>
<proteinExistence type="predicted"/>
<dbReference type="FunFam" id="1.20.58.830:FF:000003">
    <property type="entry name" value="Erythrocyte membrane protein 1, PfEMP1"/>
    <property type="match status" value="1"/>
</dbReference>